<keyword evidence="2" id="KW-1185">Reference proteome</keyword>
<accession>A0A7N0UHU1</accession>
<dbReference type="AlphaFoldDB" id="A0A7N0UHU1"/>
<dbReference type="EnsemblPlants" id="Kaladp0068s0296.1.v1.1">
    <property type="protein sequence ID" value="Kaladp0068s0296.1.v1.1.CDS.1"/>
    <property type="gene ID" value="Kaladp0068s0296.v1.1"/>
</dbReference>
<protein>
    <submittedName>
        <fullName evidence="1">Uncharacterized protein</fullName>
    </submittedName>
</protein>
<evidence type="ECO:0000313" key="2">
    <source>
        <dbReference type="Proteomes" id="UP000594263"/>
    </source>
</evidence>
<sequence>MPEFEPIMLANWPKLGRSHDLNSLACKLKKLKQIIKENFVPFTNDMSGRVSKARHDLIRIQNEVVNQPQNHLLRIQERECCAEYLKLLKYERMFISQKAKVKWAKEGDVNSAFFHACLKRNRINSRILQLNTSSGTTDSPDVIKQELINFF</sequence>
<name>A0A7N0UHU1_KALFE</name>
<organism evidence="1 2">
    <name type="scientific">Kalanchoe fedtschenkoi</name>
    <name type="common">Lavender scallops</name>
    <name type="synonym">South American air plant</name>
    <dbReference type="NCBI Taxonomy" id="63787"/>
    <lineage>
        <taxon>Eukaryota</taxon>
        <taxon>Viridiplantae</taxon>
        <taxon>Streptophyta</taxon>
        <taxon>Embryophyta</taxon>
        <taxon>Tracheophyta</taxon>
        <taxon>Spermatophyta</taxon>
        <taxon>Magnoliopsida</taxon>
        <taxon>eudicotyledons</taxon>
        <taxon>Gunneridae</taxon>
        <taxon>Pentapetalae</taxon>
        <taxon>Saxifragales</taxon>
        <taxon>Crassulaceae</taxon>
        <taxon>Kalanchoe</taxon>
    </lineage>
</organism>
<reference evidence="1" key="1">
    <citation type="submission" date="2021-01" db="UniProtKB">
        <authorList>
            <consortium name="EnsemblPlants"/>
        </authorList>
    </citation>
    <scope>IDENTIFICATION</scope>
</reference>
<proteinExistence type="predicted"/>
<dbReference type="OMA" id="QERECCA"/>
<evidence type="ECO:0000313" key="1">
    <source>
        <dbReference type="EnsemblPlants" id="Kaladp0068s0296.1.v1.1.CDS.1"/>
    </source>
</evidence>
<dbReference type="Gramene" id="Kaladp0068s0296.1.v1.1">
    <property type="protein sequence ID" value="Kaladp0068s0296.1.v1.1.CDS.1"/>
    <property type="gene ID" value="Kaladp0068s0296.v1.1"/>
</dbReference>
<dbReference type="Proteomes" id="UP000594263">
    <property type="component" value="Unplaced"/>
</dbReference>